<dbReference type="Proteomes" id="UP000694863">
    <property type="component" value="Unplaced"/>
</dbReference>
<sequence length="348" mass="39386">MVPPPQNVRMNSVNFKNILQWEPPAFAKGNLTYTAQFQSYNSFQDVCNSTALTECHFSSVSKYGYHIFRVRAEFADEYSDWINITFCPMDDTAIGPPGMQVKVLAESLHMSFFAPEVVGEHETWTMKSLYSSWVYNVQYWKNGTHKKFQLSTPYDFEVLRNLEPQTTYCLHVRGFLLEQNKSGEWSQPICETTTSDETLPSWVIAIILIASVFVVFLLLLSCFASMWYIYKKTKYAFAPGNSLPQHLKEFLSYPNHSTLLFYSLPPPDEKEVFDKLSVVAEDLPSSCSLRMSALRGSMEPGSEKETHSTSQSHLPVVTSASEGDQSAKQGPTLLVQSPALELSDTRPV</sequence>
<reference evidence="2" key="1">
    <citation type="submission" date="2025-08" db="UniProtKB">
        <authorList>
            <consortium name="RefSeq"/>
        </authorList>
    </citation>
    <scope>IDENTIFICATION</scope>
</reference>
<proteinExistence type="predicted"/>
<gene>
    <name evidence="2" type="primary">IL10RB</name>
</gene>
<accession>A0AC55CKA2</accession>
<organism evidence="1 2">
    <name type="scientific">Echinops telfairi</name>
    <name type="common">Lesser hedgehog tenrec</name>
    <dbReference type="NCBI Taxonomy" id="9371"/>
    <lineage>
        <taxon>Eukaryota</taxon>
        <taxon>Metazoa</taxon>
        <taxon>Chordata</taxon>
        <taxon>Craniata</taxon>
        <taxon>Vertebrata</taxon>
        <taxon>Euteleostomi</taxon>
        <taxon>Mammalia</taxon>
        <taxon>Eutheria</taxon>
        <taxon>Afrotheria</taxon>
        <taxon>Tenrecidae</taxon>
        <taxon>Tenrecinae</taxon>
        <taxon>Echinops</taxon>
    </lineage>
</organism>
<keyword evidence="2" id="KW-0675">Receptor</keyword>
<keyword evidence="1" id="KW-1185">Reference proteome</keyword>
<evidence type="ECO:0000313" key="1">
    <source>
        <dbReference type="Proteomes" id="UP000694863"/>
    </source>
</evidence>
<evidence type="ECO:0000313" key="2">
    <source>
        <dbReference type="RefSeq" id="XP_045140585.1"/>
    </source>
</evidence>
<protein>
    <submittedName>
        <fullName evidence="2">Interleukin-10 receptor subunit beta isoform X2</fullName>
    </submittedName>
</protein>
<dbReference type="RefSeq" id="XP_045140585.1">
    <property type="nucleotide sequence ID" value="XM_045284650.1"/>
</dbReference>
<name>A0AC55CKA2_ECHTE</name>